<dbReference type="InterPro" id="IPR058376">
    <property type="entry name" value="DUF8063"/>
</dbReference>
<keyword evidence="2" id="KW-0812">Transmembrane</keyword>
<dbReference type="Pfam" id="PF26259">
    <property type="entry name" value="DUF8063"/>
    <property type="match status" value="1"/>
</dbReference>
<dbReference type="EMBL" id="CP040330">
    <property type="protein sequence ID" value="QCS42647.1"/>
    <property type="molecule type" value="Genomic_DNA"/>
</dbReference>
<dbReference type="RefSeq" id="WP_138245130.1">
    <property type="nucleotide sequence ID" value="NZ_CP040330.1"/>
</dbReference>
<protein>
    <submittedName>
        <fullName evidence="3">Uncharacterized protein</fullName>
    </submittedName>
</protein>
<proteinExistence type="predicted"/>
<organism evidence="3 4">
    <name type="scientific">Natrinema versiforme</name>
    <dbReference type="NCBI Taxonomy" id="88724"/>
    <lineage>
        <taxon>Archaea</taxon>
        <taxon>Methanobacteriati</taxon>
        <taxon>Methanobacteriota</taxon>
        <taxon>Stenosarchaea group</taxon>
        <taxon>Halobacteria</taxon>
        <taxon>Halobacteriales</taxon>
        <taxon>Natrialbaceae</taxon>
        <taxon>Natrinema</taxon>
    </lineage>
</organism>
<dbReference type="AlphaFoldDB" id="A0A4P8WGY7"/>
<dbReference type="KEGG" id="nvr:FEJ81_09860"/>
<evidence type="ECO:0000256" key="2">
    <source>
        <dbReference type="SAM" id="Phobius"/>
    </source>
</evidence>
<evidence type="ECO:0000313" key="3">
    <source>
        <dbReference type="EMBL" id="QCS42647.1"/>
    </source>
</evidence>
<dbReference type="GeneID" id="40265579"/>
<keyword evidence="2" id="KW-1133">Transmembrane helix</keyword>
<feature type="compositionally biased region" description="Polar residues" evidence="1">
    <location>
        <begin position="1"/>
        <end position="15"/>
    </location>
</feature>
<feature type="region of interest" description="Disordered" evidence="1">
    <location>
        <begin position="1"/>
        <end position="20"/>
    </location>
</feature>
<keyword evidence="2" id="KW-0472">Membrane</keyword>
<dbReference type="Proteomes" id="UP000302218">
    <property type="component" value="Chromosome"/>
</dbReference>
<feature type="transmembrane region" description="Helical" evidence="2">
    <location>
        <begin position="142"/>
        <end position="162"/>
    </location>
</feature>
<evidence type="ECO:0000256" key="1">
    <source>
        <dbReference type="SAM" id="MobiDB-lite"/>
    </source>
</evidence>
<evidence type="ECO:0000313" key="4">
    <source>
        <dbReference type="Proteomes" id="UP000302218"/>
    </source>
</evidence>
<sequence length="172" mass="17740">MGASAQAGNKTNATVESGELGGDLTAADTLENSETVRFSDAHRIVGWEFGEDRVQVAVAMNISGTVEISDALAGAGESGAIQVPKTSHDLERGIHVFTFPVETVQGGSAVGVTVDGDTVRLSTALEEQQEANPFATFGGESGLFTGVLMTVVLAALAAWWVIRSESSGVIEA</sequence>
<gene>
    <name evidence="3" type="ORF">FEJ81_09860</name>
</gene>
<dbReference type="OrthoDB" id="269681at2157"/>
<reference evidence="4" key="1">
    <citation type="submission" date="2019-05" db="EMBL/GenBank/DDBJ databases">
        <title>Genome sequence and methylation pattern of the halophilic Archaeon Natrinema versiforme BOL5-4.</title>
        <authorList>
            <person name="DasSarma P."/>
            <person name="Anton B.P."/>
            <person name="DasSarma S.L."/>
            <person name="Martinez F.L."/>
            <person name="Guzman D."/>
            <person name="Roberts R.J."/>
            <person name="DasSarma S."/>
        </authorList>
    </citation>
    <scope>NUCLEOTIDE SEQUENCE [LARGE SCALE GENOMIC DNA]</scope>
    <source>
        <strain evidence="4">BOL5-4</strain>
    </source>
</reference>
<accession>A0A4P8WGY7</accession>
<name>A0A4P8WGY7_9EURY</name>